<name>A0A3R8NQN4_9GAMM</name>
<dbReference type="HAMAP" id="MF_01424">
    <property type="entry name" value="MdtC"/>
    <property type="match status" value="1"/>
</dbReference>
<dbReference type="PANTHER" id="PTHR32063:SF34">
    <property type="entry name" value="MULTIDRUG RESISTANCE PROTEIN MDTC"/>
    <property type="match status" value="1"/>
</dbReference>
<keyword evidence="1 7" id="KW-0813">Transport</keyword>
<comment type="subunit">
    <text evidence="7">Part of a tripartite efflux system composed of MdtA, MdtB and MdtC. MdtC forms a heteromultimer with MdtB.</text>
</comment>
<gene>
    <name evidence="7 8" type="primary">mdtC</name>
    <name evidence="8" type="ORF">DMB85_012390</name>
</gene>
<dbReference type="EMBL" id="QHJW02000026">
    <property type="protein sequence ID" value="RRO07772.1"/>
    <property type="molecule type" value="Genomic_DNA"/>
</dbReference>
<keyword evidence="5 7" id="KW-1133">Transmembrane helix</keyword>
<reference evidence="8" key="1">
    <citation type="submission" date="2018-11" db="EMBL/GenBank/DDBJ databases">
        <title>Draft genome sequences of proposed Pectobacterium aquaticum sp. nov. isolated in France from fresh water.</title>
        <authorList>
            <person name="Pedron J."/>
            <person name="Barny M.A."/>
        </authorList>
    </citation>
    <scope>NUCLEOTIDE SEQUENCE [LARGE SCALE GENOMIC DNA]</scope>
    <source>
        <strain evidence="8">A35-S23-M15</strain>
    </source>
</reference>
<dbReference type="PANTHER" id="PTHR32063">
    <property type="match status" value="1"/>
</dbReference>
<feature type="transmembrane region" description="Helical" evidence="7">
    <location>
        <begin position="982"/>
        <end position="1008"/>
    </location>
</feature>
<sequence length="1026" mass="110571">MKFFALFIHRPVATLLLTLAIALCGVLGFRLLPVSPLPQVDFPVISVSASLPGASPETMASAVATPLERALGRIAGVSEMTSTSSLGSTRVILVFNLDRDINGAARDVQAAINAAQNLLPSGMSSRPTYRKVNPSDAPVMILTLTSDTYSQGQLYDFASTQLSQKISQMEGVGDVSIGGSSLPAVRVALNPVALFNQGISLDEVRQAIAQANVRQPLGNVENSQKSWQIQTNDELKTADAYAPLIIHYNNGAAVRLSDVATVEDSVQNARNAGMANAKPAILVMIRRAPDANIITTVDNIRAEMPELRASLPAEIQLDVAQDRSPTIRASLAEVEQSLIIAVALVILVVFLFLRSGRATAIPALAVPVSLIGTFAAMYLCGFSLNNLSLMALTIATGFVVDDAIVVLENISRHIEAGMKPLQASLQGVREVGFTVLSMSLSLVAVFIPLLLMDGLPGRLFREFAVTLSVAIMISLLISLTLTPMLCARLLRAVPKRSQPRTRGFNRVLLAMQQGYGRSLKWVLNHARWVLLLLLGTIALNVWLYISIPKTFFPEQDTGRLMGFIQADQSISFQAMTVKLQNFMTIVSSDPAVDNVNGFTGGSRTNSGSMFISLKPLSERDVSAQQVISRLRVKLAKEPGANLFLMPVQDIRIGGREASAGYQYTLLSDDLSELRIWEPKIRTAFSKLPELADVNSDQQDKGAEMALTYDRDAMAQLGISVSAANALLNNAFGQRQISTIYQPLNQYKVVMEVDDAYTQDVSSLNKMFVINNEGKPIPLSYFASWKPINAPLSVNHQGLSAASTISFNLPEGTDLSSATAAIERTMTSLGVPSAVRGQFSGTAQAFQQSQSSQLLLILAAIITVYIVLGVLYESYVHPLTILSTLPSAGVGALLALEWFGAPFSLVALIGIMLLIGIVKKNAIMMVDFALVAQRSGGLSAQDAIFQACLLRFRPIMMTTLAALFGALPLVLTSGDGAELRQPLGITIVGGLVMSQILTLYTTPVVYLFFDKLRNIRRKAPEKDLSLS</sequence>
<accession>A0A3R8NQN4</accession>
<dbReference type="InterPro" id="IPR001036">
    <property type="entry name" value="Acrflvin-R"/>
</dbReference>
<evidence type="ECO:0000256" key="6">
    <source>
        <dbReference type="ARBA" id="ARBA00023136"/>
    </source>
</evidence>
<dbReference type="SUPFAM" id="SSF82714">
    <property type="entry name" value="Multidrug efflux transporter AcrB TolC docking domain, DN and DC subdomains"/>
    <property type="match status" value="2"/>
</dbReference>
<dbReference type="Gene3D" id="3.30.70.1440">
    <property type="entry name" value="Multidrug efflux transporter AcrB pore domain"/>
    <property type="match status" value="1"/>
</dbReference>
<feature type="transmembrane region" description="Helical" evidence="7">
    <location>
        <begin position="951"/>
        <end position="970"/>
    </location>
</feature>
<dbReference type="PRINTS" id="PR00702">
    <property type="entry name" value="ACRIFLAVINRP"/>
</dbReference>
<evidence type="ECO:0000256" key="2">
    <source>
        <dbReference type="ARBA" id="ARBA00022475"/>
    </source>
</evidence>
<evidence type="ECO:0000256" key="7">
    <source>
        <dbReference type="HAMAP-Rule" id="MF_01424"/>
    </source>
</evidence>
<dbReference type="Gene3D" id="3.30.70.1430">
    <property type="entry name" value="Multidrug efflux transporter AcrB pore domain"/>
    <property type="match status" value="2"/>
</dbReference>
<dbReference type="NCBIfam" id="NF033617">
    <property type="entry name" value="RND_permease_2"/>
    <property type="match status" value="1"/>
</dbReference>
<dbReference type="Gene3D" id="3.30.70.1320">
    <property type="entry name" value="Multidrug efflux transporter AcrB pore domain like"/>
    <property type="match status" value="1"/>
</dbReference>
<dbReference type="Gene3D" id="3.30.2090.10">
    <property type="entry name" value="Multidrug efflux transporter AcrB TolC docking domain, DN and DC subdomains"/>
    <property type="match status" value="2"/>
</dbReference>
<keyword evidence="2 7" id="KW-1003">Cell membrane</keyword>
<feature type="transmembrane region" description="Helical" evidence="7">
    <location>
        <begin position="853"/>
        <end position="871"/>
    </location>
</feature>
<evidence type="ECO:0000256" key="5">
    <source>
        <dbReference type="ARBA" id="ARBA00022989"/>
    </source>
</evidence>
<feature type="transmembrane region" description="Helical" evidence="7">
    <location>
        <begin position="526"/>
        <end position="545"/>
    </location>
</feature>
<comment type="caution">
    <text evidence="8">The sequence shown here is derived from an EMBL/GenBank/DDBJ whole genome shotgun (WGS) entry which is preliminary data.</text>
</comment>
<proteinExistence type="inferred from homology"/>
<organism evidence="8 9">
    <name type="scientific">Pectobacterium aquaticum</name>
    <dbReference type="NCBI Taxonomy" id="2204145"/>
    <lineage>
        <taxon>Bacteria</taxon>
        <taxon>Pseudomonadati</taxon>
        <taxon>Pseudomonadota</taxon>
        <taxon>Gammaproteobacteria</taxon>
        <taxon>Enterobacterales</taxon>
        <taxon>Pectobacteriaceae</taxon>
        <taxon>Pectobacterium</taxon>
    </lineage>
</organism>
<comment type="caution">
    <text evidence="7">Lacks conserved residue(s) required for the propagation of feature annotation.</text>
</comment>
<keyword evidence="6 7" id="KW-0472">Membrane</keyword>
<dbReference type="Gene3D" id="1.20.1640.10">
    <property type="entry name" value="Multidrug efflux transporter AcrB transmembrane domain"/>
    <property type="match status" value="2"/>
</dbReference>
<feature type="transmembrane region" description="Helical" evidence="7">
    <location>
        <begin position="431"/>
        <end position="451"/>
    </location>
</feature>
<dbReference type="NCBIfam" id="NF007905">
    <property type="entry name" value="PRK10614.1"/>
    <property type="match status" value="1"/>
</dbReference>
<dbReference type="InterPro" id="IPR027463">
    <property type="entry name" value="AcrB_DN_DC_subdom"/>
</dbReference>
<dbReference type="Proteomes" id="UP000256817">
    <property type="component" value="Unassembled WGS sequence"/>
</dbReference>
<feature type="transmembrane region" description="Helical" evidence="7">
    <location>
        <begin position="336"/>
        <end position="353"/>
    </location>
</feature>
<comment type="similarity">
    <text evidence="7">Belongs to the resistance-nodulation-cell division (RND) (TC 2.A.6) family. MdtC subfamily.</text>
</comment>
<comment type="subcellular location">
    <subcellularLocation>
        <location evidence="7">Cell inner membrane</location>
        <topology evidence="7">Multi-pass membrane protein</topology>
    </subcellularLocation>
</comment>
<feature type="transmembrane region" description="Helical" evidence="7">
    <location>
        <begin position="463"/>
        <end position="490"/>
    </location>
</feature>
<evidence type="ECO:0000313" key="8">
    <source>
        <dbReference type="EMBL" id="RRO07772.1"/>
    </source>
</evidence>
<evidence type="ECO:0000313" key="9">
    <source>
        <dbReference type="Proteomes" id="UP000256817"/>
    </source>
</evidence>
<evidence type="ECO:0000256" key="3">
    <source>
        <dbReference type="ARBA" id="ARBA00022519"/>
    </source>
</evidence>
<dbReference type="InterPro" id="IPR023931">
    <property type="entry name" value="Multidrug-R_MdtC"/>
</dbReference>
<feature type="transmembrane region" description="Helical" evidence="7">
    <location>
        <begin position="360"/>
        <end position="384"/>
    </location>
</feature>
<dbReference type="RefSeq" id="WP_116156458.1">
    <property type="nucleotide sequence ID" value="NZ_QHJT02000045.1"/>
</dbReference>
<keyword evidence="9" id="KW-1185">Reference proteome</keyword>
<keyword evidence="3 7" id="KW-0997">Cell inner membrane</keyword>
<dbReference type="SUPFAM" id="SSF82693">
    <property type="entry name" value="Multidrug efflux transporter AcrB pore domain, PN1, PN2, PC1 and PC2 subdomains"/>
    <property type="match status" value="3"/>
</dbReference>
<feature type="transmembrane region" description="Helical" evidence="7">
    <location>
        <begin position="904"/>
        <end position="930"/>
    </location>
</feature>
<keyword evidence="4 7" id="KW-0812">Transmembrane</keyword>
<evidence type="ECO:0000256" key="1">
    <source>
        <dbReference type="ARBA" id="ARBA00022448"/>
    </source>
</evidence>
<dbReference type="Pfam" id="PF00873">
    <property type="entry name" value="ACR_tran"/>
    <property type="match status" value="1"/>
</dbReference>
<dbReference type="SUPFAM" id="SSF82866">
    <property type="entry name" value="Multidrug efflux transporter AcrB transmembrane domain"/>
    <property type="match status" value="2"/>
</dbReference>
<protein>
    <recommendedName>
        <fullName evidence="7">Multidrug resistance protein MdtC</fullName>
    </recommendedName>
    <alternativeName>
        <fullName evidence="7">Multidrug transporter MdtC</fullName>
    </alternativeName>
</protein>
<evidence type="ECO:0000256" key="4">
    <source>
        <dbReference type="ARBA" id="ARBA00022692"/>
    </source>
</evidence>